<comment type="caution">
    <text evidence="2">The sequence shown here is derived from an EMBL/GenBank/DDBJ whole genome shotgun (WGS) entry which is preliminary data.</text>
</comment>
<dbReference type="AlphaFoldDB" id="A0A364P2A6"/>
<sequence length="184" mass="19818">MISTGEIVGGVYGAWKLAKRDPGALIWFDDSTEGFWHSFWGPALVLPGFLVLRTIDGSFSDELARPLLVELIAYVMGCVAFPLAVSHISEGLGRSHTYMRYIVAYNWSAVIQMAVLLPVALVVYLFPNAGLVPLNAMAAILLLVYQAYIAHVALAVKPGTAGLLVLLDMLIGALIQMSADQILG</sequence>
<name>A0A364P2A6_9PROT</name>
<evidence type="ECO:0000313" key="2">
    <source>
        <dbReference type="EMBL" id="RAU23451.1"/>
    </source>
</evidence>
<feature type="transmembrane region" description="Helical" evidence="1">
    <location>
        <begin position="67"/>
        <end position="85"/>
    </location>
</feature>
<reference evidence="2 3" key="1">
    <citation type="submission" date="2017-11" db="EMBL/GenBank/DDBJ databases">
        <title>Draft genome sequence of magnetotactic bacterium Magnetospirillum kuznetsovii LBB-42.</title>
        <authorList>
            <person name="Grouzdev D.S."/>
            <person name="Rysina M.S."/>
            <person name="Baslerov R.V."/>
            <person name="Koziaeva V."/>
        </authorList>
    </citation>
    <scope>NUCLEOTIDE SEQUENCE [LARGE SCALE GENOMIC DNA]</scope>
    <source>
        <strain evidence="2 3">LBB-42</strain>
    </source>
</reference>
<dbReference type="RefSeq" id="WP_112142650.1">
    <property type="nucleotide sequence ID" value="NZ_PGTO01000002.1"/>
</dbReference>
<gene>
    <name evidence="2" type="ORF">CU669_04840</name>
</gene>
<dbReference type="OrthoDB" id="8443450at2"/>
<proteinExistence type="predicted"/>
<keyword evidence="1" id="KW-0812">Transmembrane</keyword>
<evidence type="ECO:0000313" key="3">
    <source>
        <dbReference type="Proteomes" id="UP000251075"/>
    </source>
</evidence>
<feature type="transmembrane region" description="Helical" evidence="1">
    <location>
        <begin position="105"/>
        <end position="127"/>
    </location>
</feature>
<organism evidence="2 3">
    <name type="scientific">Paramagnetospirillum kuznetsovii</name>
    <dbReference type="NCBI Taxonomy" id="2053833"/>
    <lineage>
        <taxon>Bacteria</taxon>
        <taxon>Pseudomonadati</taxon>
        <taxon>Pseudomonadota</taxon>
        <taxon>Alphaproteobacteria</taxon>
        <taxon>Rhodospirillales</taxon>
        <taxon>Magnetospirillaceae</taxon>
        <taxon>Paramagnetospirillum</taxon>
    </lineage>
</organism>
<dbReference type="Proteomes" id="UP000251075">
    <property type="component" value="Unassembled WGS sequence"/>
</dbReference>
<dbReference type="EMBL" id="PGTO01000002">
    <property type="protein sequence ID" value="RAU23451.1"/>
    <property type="molecule type" value="Genomic_DNA"/>
</dbReference>
<keyword evidence="1" id="KW-1133">Transmembrane helix</keyword>
<protein>
    <submittedName>
        <fullName evidence="2">Uncharacterized protein</fullName>
    </submittedName>
</protein>
<keyword evidence="1" id="KW-0472">Membrane</keyword>
<feature type="transmembrane region" description="Helical" evidence="1">
    <location>
        <begin position="160"/>
        <end position="179"/>
    </location>
</feature>
<evidence type="ECO:0000256" key="1">
    <source>
        <dbReference type="SAM" id="Phobius"/>
    </source>
</evidence>
<keyword evidence="3" id="KW-1185">Reference proteome</keyword>
<accession>A0A364P2A6</accession>
<feature type="transmembrane region" description="Helical" evidence="1">
    <location>
        <begin position="134"/>
        <end position="154"/>
    </location>
</feature>